<dbReference type="InterPro" id="IPR001357">
    <property type="entry name" value="BRCT_dom"/>
</dbReference>
<name>A0A7T8JVW3_CALRO</name>
<evidence type="ECO:0000313" key="7">
    <source>
        <dbReference type="EMBL" id="QQP36968.1"/>
    </source>
</evidence>
<keyword evidence="8" id="KW-1185">Reference proteome</keyword>
<dbReference type="InterPro" id="IPR051579">
    <property type="entry name" value="DDR_Transcriptional_Reg"/>
</dbReference>
<evidence type="ECO:0000256" key="5">
    <source>
        <dbReference type="ARBA" id="ARBA00030146"/>
    </source>
</evidence>
<dbReference type="Gene3D" id="3.40.50.10190">
    <property type="entry name" value="BRCT domain"/>
    <property type="match status" value="1"/>
</dbReference>
<evidence type="ECO:0000256" key="2">
    <source>
        <dbReference type="ARBA" id="ARBA00022763"/>
    </source>
</evidence>
<dbReference type="InterPro" id="IPR036420">
    <property type="entry name" value="BRCT_dom_sf"/>
</dbReference>
<evidence type="ECO:0000313" key="8">
    <source>
        <dbReference type="Proteomes" id="UP000595437"/>
    </source>
</evidence>
<dbReference type="PANTHER" id="PTHR23196:SF1">
    <property type="entry name" value="PAX-INTERACTING PROTEIN 1"/>
    <property type="match status" value="1"/>
</dbReference>
<accession>A0A7T8JVW3</accession>
<dbReference type="Proteomes" id="UP000595437">
    <property type="component" value="Chromosome 16"/>
</dbReference>
<comment type="subcellular location">
    <subcellularLocation>
        <location evidence="1">Nucleus</location>
    </subcellularLocation>
</comment>
<dbReference type="PANTHER" id="PTHR23196">
    <property type="entry name" value="PAX TRANSCRIPTION ACTIVATION DOMAIN INTERACTING PROTEIN"/>
    <property type="match status" value="1"/>
</dbReference>
<evidence type="ECO:0000259" key="6">
    <source>
        <dbReference type="Pfam" id="PF16589"/>
    </source>
</evidence>
<dbReference type="Pfam" id="PF16589">
    <property type="entry name" value="BRCT_2"/>
    <property type="match status" value="1"/>
</dbReference>
<gene>
    <name evidence="7" type="ORF">FKW44_022236</name>
</gene>
<dbReference type="OrthoDB" id="342264at2759"/>
<protein>
    <recommendedName>
        <fullName evidence="4">PAX-interacting protein 1</fullName>
    </recommendedName>
    <alternativeName>
        <fullName evidence="5">PAX transactivation activation domain-interacting protein</fullName>
    </alternativeName>
</protein>
<sequence length="78" mass="8776">GKIFYITPETPPSLPKLRSLIELAGGEVQNSRLKDLKEIQELNRPGDQPKYIILTCEPDLHLVTEVLKAKIGVYNGEF</sequence>
<evidence type="ECO:0000256" key="4">
    <source>
        <dbReference type="ARBA" id="ARBA00023858"/>
    </source>
</evidence>
<keyword evidence="2" id="KW-0227">DNA damage</keyword>
<dbReference type="AlphaFoldDB" id="A0A7T8JVW3"/>
<reference evidence="8" key="1">
    <citation type="submission" date="2021-01" db="EMBL/GenBank/DDBJ databases">
        <title>Caligus Genome Assembly.</title>
        <authorList>
            <person name="Gallardo-Escarate C."/>
        </authorList>
    </citation>
    <scope>NUCLEOTIDE SEQUENCE [LARGE SCALE GENOMIC DNA]</scope>
</reference>
<evidence type="ECO:0000256" key="1">
    <source>
        <dbReference type="ARBA" id="ARBA00004123"/>
    </source>
</evidence>
<feature type="non-terminal residue" evidence="7">
    <location>
        <position position="1"/>
    </location>
</feature>
<feature type="domain" description="BRCT" evidence="6">
    <location>
        <begin position="1"/>
        <end position="78"/>
    </location>
</feature>
<organism evidence="7 8">
    <name type="scientific">Caligus rogercresseyi</name>
    <name type="common">Sea louse</name>
    <dbReference type="NCBI Taxonomy" id="217165"/>
    <lineage>
        <taxon>Eukaryota</taxon>
        <taxon>Metazoa</taxon>
        <taxon>Ecdysozoa</taxon>
        <taxon>Arthropoda</taxon>
        <taxon>Crustacea</taxon>
        <taxon>Multicrustacea</taxon>
        <taxon>Hexanauplia</taxon>
        <taxon>Copepoda</taxon>
        <taxon>Siphonostomatoida</taxon>
        <taxon>Caligidae</taxon>
        <taxon>Caligus</taxon>
    </lineage>
</organism>
<dbReference type="EMBL" id="CP045905">
    <property type="protein sequence ID" value="QQP36968.1"/>
    <property type="molecule type" value="Genomic_DNA"/>
</dbReference>
<dbReference type="GO" id="GO:0006974">
    <property type="term" value="P:DNA damage response"/>
    <property type="evidence" value="ECO:0007669"/>
    <property type="project" value="UniProtKB-KW"/>
</dbReference>
<keyword evidence="3" id="KW-0539">Nucleus</keyword>
<evidence type="ECO:0000256" key="3">
    <source>
        <dbReference type="ARBA" id="ARBA00023242"/>
    </source>
</evidence>
<feature type="non-terminal residue" evidence="7">
    <location>
        <position position="78"/>
    </location>
</feature>
<dbReference type="GO" id="GO:0044666">
    <property type="term" value="C:MLL3/4 complex"/>
    <property type="evidence" value="ECO:0007669"/>
    <property type="project" value="TreeGrafter"/>
</dbReference>
<proteinExistence type="predicted"/>